<dbReference type="InterPro" id="IPR012347">
    <property type="entry name" value="Ferritin-like"/>
</dbReference>
<reference evidence="4" key="1">
    <citation type="journal article" date="2019" name="Int. J. Syst. Evol. Microbiol.">
        <title>The Global Catalogue of Microorganisms (GCM) 10K type strain sequencing project: providing services to taxonomists for standard genome sequencing and annotation.</title>
        <authorList>
            <consortium name="The Broad Institute Genomics Platform"/>
            <consortium name="The Broad Institute Genome Sequencing Center for Infectious Disease"/>
            <person name="Wu L."/>
            <person name="Ma J."/>
        </authorList>
    </citation>
    <scope>NUCLEOTIDE SEQUENCE [LARGE SCALE GENOMIC DNA]</scope>
    <source>
        <strain evidence="4">ICMP 257</strain>
    </source>
</reference>
<feature type="domain" description="DUF305" evidence="2">
    <location>
        <begin position="46"/>
        <end position="186"/>
    </location>
</feature>
<protein>
    <submittedName>
        <fullName evidence="3">DUF305 domain-containing protein</fullName>
    </submittedName>
</protein>
<organism evidence="3 4">
    <name type="scientific">Streptomyces atroolivaceus</name>
    <dbReference type="NCBI Taxonomy" id="66869"/>
    <lineage>
        <taxon>Bacteria</taxon>
        <taxon>Bacillati</taxon>
        <taxon>Actinomycetota</taxon>
        <taxon>Actinomycetes</taxon>
        <taxon>Kitasatosporales</taxon>
        <taxon>Streptomycetaceae</taxon>
        <taxon>Streptomyces</taxon>
    </lineage>
</organism>
<proteinExistence type="predicted"/>
<evidence type="ECO:0000313" key="4">
    <source>
        <dbReference type="Proteomes" id="UP001595908"/>
    </source>
</evidence>
<name>A0ABV9VF02_STRAZ</name>
<evidence type="ECO:0000259" key="2">
    <source>
        <dbReference type="Pfam" id="PF03713"/>
    </source>
</evidence>
<feature type="chain" id="PRO_5047421467" evidence="1">
    <location>
        <begin position="21"/>
        <end position="199"/>
    </location>
</feature>
<evidence type="ECO:0000256" key="1">
    <source>
        <dbReference type="SAM" id="SignalP"/>
    </source>
</evidence>
<dbReference type="EMBL" id="JBHSJE010000011">
    <property type="protein sequence ID" value="MFC4982540.1"/>
    <property type="molecule type" value="Genomic_DNA"/>
</dbReference>
<comment type="caution">
    <text evidence="3">The sequence shown here is derived from an EMBL/GenBank/DDBJ whole genome shotgun (WGS) entry which is preliminary data.</text>
</comment>
<dbReference type="Proteomes" id="UP001595908">
    <property type="component" value="Unassembled WGS sequence"/>
</dbReference>
<keyword evidence="1" id="KW-0732">Signal</keyword>
<evidence type="ECO:0000313" key="3">
    <source>
        <dbReference type="EMBL" id="MFC4982540.1"/>
    </source>
</evidence>
<gene>
    <name evidence="3" type="ORF">ACFPL4_30065</name>
</gene>
<sequence>MTARRTAALLLLLTVLTSCAEGGPRATEAAPTPSRTPTAPVTDLTDSAWLQLMIPMNEQAVILLELAAEKATGPRLRSWAKGLRDAQALELTTLRKLRDRMGLPDTDVHKGHDMPGMVTAEDLEDARTAEGAAFDRLVVTRILDHLRQSERVSRSQTAAGSRADAKARARALVTARGEQLAVLTALYPGKAADVPEPFA</sequence>
<feature type="signal peptide" evidence="1">
    <location>
        <begin position="1"/>
        <end position="20"/>
    </location>
</feature>
<dbReference type="GeneID" id="31235847"/>
<dbReference type="RefSeq" id="WP_033303782.1">
    <property type="nucleotide sequence ID" value="NZ_JBFAGR010000006.1"/>
</dbReference>
<dbReference type="InterPro" id="IPR005183">
    <property type="entry name" value="DUF305_CopM-like"/>
</dbReference>
<dbReference type="Pfam" id="PF03713">
    <property type="entry name" value="DUF305"/>
    <property type="match status" value="1"/>
</dbReference>
<dbReference type="PROSITE" id="PS51257">
    <property type="entry name" value="PROKAR_LIPOPROTEIN"/>
    <property type="match status" value="1"/>
</dbReference>
<accession>A0ABV9VF02</accession>
<keyword evidence="4" id="KW-1185">Reference proteome</keyword>
<dbReference type="Gene3D" id="1.20.1260.10">
    <property type="match status" value="1"/>
</dbReference>